<sequence>MSPHTLMSSRNINDQPVHRRFTYPFTTLKLPYIHKIHLMETHKYMNYKFCNVFQVIPK</sequence>
<keyword evidence="2" id="KW-1185">Reference proteome</keyword>
<organism evidence="1 2">
    <name type="scientific">Helianthus annuus</name>
    <name type="common">Common sunflower</name>
    <dbReference type="NCBI Taxonomy" id="4232"/>
    <lineage>
        <taxon>Eukaryota</taxon>
        <taxon>Viridiplantae</taxon>
        <taxon>Streptophyta</taxon>
        <taxon>Embryophyta</taxon>
        <taxon>Tracheophyta</taxon>
        <taxon>Spermatophyta</taxon>
        <taxon>Magnoliopsida</taxon>
        <taxon>eudicotyledons</taxon>
        <taxon>Gunneridae</taxon>
        <taxon>Pentapetalae</taxon>
        <taxon>asterids</taxon>
        <taxon>campanulids</taxon>
        <taxon>Asterales</taxon>
        <taxon>Asteraceae</taxon>
        <taxon>Asteroideae</taxon>
        <taxon>Heliantheae alliance</taxon>
        <taxon>Heliantheae</taxon>
        <taxon>Helianthus</taxon>
    </lineage>
</organism>
<dbReference type="AlphaFoldDB" id="A0A9K3II13"/>
<gene>
    <name evidence="1" type="ORF">HanXRQr2_Chr08g0361581</name>
</gene>
<evidence type="ECO:0000313" key="1">
    <source>
        <dbReference type="EMBL" id="KAF5797268.1"/>
    </source>
</evidence>
<reference evidence="1" key="1">
    <citation type="journal article" date="2017" name="Nature">
        <title>The sunflower genome provides insights into oil metabolism, flowering and Asterid evolution.</title>
        <authorList>
            <person name="Badouin H."/>
            <person name="Gouzy J."/>
            <person name="Grassa C.J."/>
            <person name="Murat F."/>
            <person name="Staton S.E."/>
            <person name="Cottret L."/>
            <person name="Lelandais-Briere C."/>
            <person name="Owens G.L."/>
            <person name="Carrere S."/>
            <person name="Mayjonade B."/>
            <person name="Legrand L."/>
            <person name="Gill N."/>
            <person name="Kane N.C."/>
            <person name="Bowers J.E."/>
            <person name="Hubner S."/>
            <person name="Bellec A."/>
            <person name="Berard A."/>
            <person name="Berges H."/>
            <person name="Blanchet N."/>
            <person name="Boniface M.C."/>
            <person name="Brunel D."/>
            <person name="Catrice O."/>
            <person name="Chaidir N."/>
            <person name="Claudel C."/>
            <person name="Donnadieu C."/>
            <person name="Faraut T."/>
            <person name="Fievet G."/>
            <person name="Helmstetter N."/>
            <person name="King M."/>
            <person name="Knapp S.J."/>
            <person name="Lai Z."/>
            <person name="Le Paslier M.C."/>
            <person name="Lippi Y."/>
            <person name="Lorenzon L."/>
            <person name="Mandel J.R."/>
            <person name="Marage G."/>
            <person name="Marchand G."/>
            <person name="Marquand E."/>
            <person name="Bret-Mestries E."/>
            <person name="Morien E."/>
            <person name="Nambeesan S."/>
            <person name="Nguyen T."/>
            <person name="Pegot-Espagnet P."/>
            <person name="Pouilly N."/>
            <person name="Raftis F."/>
            <person name="Sallet E."/>
            <person name="Schiex T."/>
            <person name="Thomas J."/>
            <person name="Vandecasteele C."/>
            <person name="Vares D."/>
            <person name="Vear F."/>
            <person name="Vautrin S."/>
            <person name="Crespi M."/>
            <person name="Mangin B."/>
            <person name="Burke J.M."/>
            <person name="Salse J."/>
            <person name="Munos S."/>
            <person name="Vincourt P."/>
            <person name="Rieseberg L.H."/>
            <person name="Langlade N.B."/>
        </authorList>
    </citation>
    <scope>NUCLEOTIDE SEQUENCE</scope>
    <source>
        <tissue evidence="1">Leaves</tissue>
    </source>
</reference>
<proteinExistence type="predicted"/>
<dbReference type="EMBL" id="MNCJ02000323">
    <property type="protein sequence ID" value="KAF5797268.1"/>
    <property type="molecule type" value="Genomic_DNA"/>
</dbReference>
<evidence type="ECO:0000313" key="2">
    <source>
        <dbReference type="Proteomes" id="UP000215914"/>
    </source>
</evidence>
<name>A0A9K3II13_HELAN</name>
<reference evidence="1" key="2">
    <citation type="submission" date="2020-06" db="EMBL/GenBank/DDBJ databases">
        <title>Helianthus annuus Genome sequencing and assembly Release 2.</title>
        <authorList>
            <person name="Gouzy J."/>
            <person name="Langlade N."/>
            <person name="Munos S."/>
        </authorList>
    </citation>
    <scope>NUCLEOTIDE SEQUENCE</scope>
    <source>
        <tissue evidence="1">Leaves</tissue>
    </source>
</reference>
<accession>A0A9K3II13</accession>
<comment type="caution">
    <text evidence="1">The sequence shown here is derived from an EMBL/GenBank/DDBJ whole genome shotgun (WGS) entry which is preliminary data.</text>
</comment>
<dbReference type="Proteomes" id="UP000215914">
    <property type="component" value="Unassembled WGS sequence"/>
</dbReference>
<dbReference type="Gramene" id="mRNA:HanXRQr2_Chr08g0361581">
    <property type="protein sequence ID" value="CDS:HanXRQr2_Chr08g0361581.1"/>
    <property type="gene ID" value="HanXRQr2_Chr08g0361581"/>
</dbReference>
<protein>
    <submittedName>
        <fullName evidence="1">Uncharacterized protein</fullName>
    </submittedName>
</protein>